<dbReference type="InterPro" id="IPR035940">
    <property type="entry name" value="CAP_sf"/>
</dbReference>
<gene>
    <name evidence="3" type="ORF">EV190_10829</name>
</gene>
<organism evidence="3 4">
    <name type="scientific">Actinorugispora endophytica</name>
    <dbReference type="NCBI Taxonomy" id="1605990"/>
    <lineage>
        <taxon>Bacteria</taxon>
        <taxon>Bacillati</taxon>
        <taxon>Actinomycetota</taxon>
        <taxon>Actinomycetes</taxon>
        <taxon>Streptosporangiales</taxon>
        <taxon>Nocardiopsidaceae</taxon>
        <taxon>Actinorugispora</taxon>
    </lineage>
</organism>
<dbReference type="Pfam" id="PF00188">
    <property type="entry name" value="CAP"/>
    <property type="match status" value="1"/>
</dbReference>
<evidence type="ECO:0000256" key="1">
    <source>
        <dbReference type="SAM" id="MobiDB-lite"/>
    </source>
</evidence>
<dbReference type="Proteomes" id="UP000295281">
    <property type="component" value="Unassembled WGS sequence"/>
</dbReference>
<evidence type="ECO:0000313" key="4">
    <source>
        <dbReference type="Proteomes" id="UP000295281"/>
    </source>
</evidence>
<accession>A0A4R6UXQ9</accession>
<feature type="compositionally biased region" description="Basic residues" evidence="1">
    <location>
        <begin position="8"/>
        <end position="32"/>
    </location>
</feature>
<dbReference type="Gene3D" id="3.40.33.10">
    <property type="entry name" value="CAP"/>
    <property type="match status" value="1"/>
</dbReference>
<dbReference type="InterPro" id="IPR014044">
    <property type="entry name" value="CAP_dom"/>
</dbReference>
<feature type="compositionally biased region" description="Acidic residues" evidence="1">
    <location>
        <begin position="117"/>
        <end position="130"/>
    </location>
</feature>
<feature type="region of interest" description="Disordered" evidence="1">
    <location>
        <begin position="1"/>
        <end position="34"/>
    </location>
</feature>
<feature type="region of interest" description="Disordered" evidence="1">
    <location>
        <begin position="58"/>
        <end position="171"/>
    </location>
</feature>
<dbReference type="CDD" id="cd05379">
    <property type="entry name" value="CAP_bacterial"/>
    <property type="match status" value="1"/>
</dbReference>
<feature type="domain" description="SCP" evidence="2">
    <location>
        <begin position="180"/>
        <end position="281"/>
    </location>
</feature>
<dbReference type="EMBL" id="SNYN01000008">
    <property type="protein sequence ID" value="TDQ52048.1"/>
    <property type="molecule type" value="Genomic_DNA"/>
</dbReference>
<name>A0A4R6UXQ9_9ACTN</name>
<feature type="compositionally biased region" description="Gly residues" evidence="1">
    <location>
        <begin position="134"/>
        <end position="168"/>
    </location>
</feature>
<evidence type="ECO:0000259" key="2">
    <source>
        <dbReference type="Pfam" id="PF00188"/>
    </source>
</evidence>
<dbReference type="SUPFAM" id="SSF55797">
    <property type="entry name" value="PR-1-like"/>
    <property type="match status" value="1"/>
</dbReference>
<keyword evidence="4" id="KW-1185">Reference proteome</keyword>
<dbReference type="PANTHER" id="PTHR31157:SF1">
    <property type="entry name" value="SCP DOMAIN-CONTAINING PROTEIN"/>
    <property type="match status" value="1"/>
</dbReference>
<evidence type="ECO:0000313" key="3">
    <source>
        <dbReference type="EMBL" id="TDQ52048.1"/>
    </source>
</evidence>
<sequence length="292" mass="29347">MPHDARPGRRSGASRRRRGSRARRRAGRRNRWRGPVIGAVLAVPVGLGLAAALTLNTASVSDNGGDSPLAQAPGSVLPDDAFAPTPDFFPSPEPGQSSAPPSPRPTEGAGNSRDGVELEVEDDSDSDADTDAGNGTGPDGGSGGGGQGADGGAGSDGGGGSGGGGGDTGSMNTLSAQVFALVNDERADAGCGPVHSDERLVAAAQLHSEDMDANDYMSHTGLNGSGPGDRASAQGYDAWSGENVAKGQRTAQEVMDAWMNSPGHRSNILNCDNKALGVGESGSAWTQLFGRS</sequence>
<comment type="caution">
    <text evidence="3">The sequence shown here is derived from an EMBL/GenBank/DDBJ whole genome shotgun (WGS) entry which is preliminary data.</text>
</comment>
<dbReference type="PANTHER" id="PTHR31157">
    <property type="entry name" value="SCP DOMAIN-CONTAINING PROTEIN"/>
    <property type="match status" value="1"/>
</dbReference>
<protein>
    <submittedName>
        <fullName evidence="3">Cysteine-rich secretory family protein</fullName>
    </submittedName>
</protein>
<proteinExistence type="predicted"/>
<dbReference type="AlphaFoldDB" id="A0A4R6UXQ9"/>
<reference evidence="3 4" key="1">
    <citation type="submission" date="2019-03" db="EMBL/GenBank/DDBJ databases">
        <title>Genomic Encyclopedia of Type Strains, Phase IV (KMG-IV): sequencing the most valuable type-strain genomes for metagenomic binning, comparative biology and taxonomic classification.</title>
        <authorList>
            <person name="Goeker M."/>
        </authorList>
    </citation>
    <scope>NUCLEOTIDE SEQUENCE [LARGE SCALE GENOMIC DNA]</scope>
    <source>
        <strain evidence="3 4">DSM 46770</strain>
    </source>
</reference>
<dbReference type="OrthoDB" id="68195at2"/>